<dbReference type="SUPFAM" id="SSF53041">
    <property type="entry name" value="Resolvase-like"/>
    <property type="match status" value="1"/>
</dbReference>
<dbReference type="Pfam" id="PF00239">
    <property type="entry name" value="Resolvase"/>
    <property type="match status" value="1"/>
</dbReference>
<evidence type="ECO:0000256" key="4">
    <source>
        <dbReference type="ARBA" id="ARBA00023172"/>
    </source>
</evidence>
<dbReference type="PANTHER" id="PTHR30461">
    <property type="entry name" value="DNA-INVERTASE FROM LAMBDOID PROPHAGE"/>
    <property type="match status" value="1"/>
</dbReference>
<evidence type="ECO:0000259" key="7">
    <source>
        <dbReference type="PROSITE" id="PS51736"/>
    </source>
</evidence>
<dbReference type="Pfam" id="PF13384">
    <property type="entry name" value="HTH_23"/>
    <property type="match status" value="1"/>
</dbReference>
<dbReference type="PROSITE" id="PS00397">
    <property type="entry name" value="RECOMBINASES_1"/>
    <property type="match status" value="1"/>
</dbReference>
<proteinExistence type="inferred from homology"/>
<dbReference type="STRING" id="1891926.Fuma_04250"/>
<evidence type="ECO:0000256" key="6">
    <source>
        <dbReference type="PROSITE-ProRule" id="PRU10137"/>
    </source>
</evidence>
<evidence type="ECO:0000313" key="8">
    <source>
        <dbReference type="EMBL" id="APZ94617.1"/>
    </source>
</evidence>
<evidence type="ECO:0000256" key="1">
    <source>
        <dbReference type="ARBA" id="ARBA00009913"/>
    </source>
</evidence>
<feature type="domain" description="Resolvase/invertase-type recombinase catalytic" evidence="7">
    <location>
        <begin position="3"/>
        <end position="145"/>
    </location>
</feature>
<dbReference type="KEGG" id="fmr:Fuma_04250"/>
<keyword evidence="9" id="KW-1185">Reference proteome</keyword>
<dbReference type="EMBL" id="CP017641">
    <property type="protein sequence ID" value="APZ94617.1"/>
    <property type="molecule type" value="Genomic_DNA"/>
</dbReference>
<dbReference type="SUPFAM" id="SSF46689">
    <property type="entry name" value="Homeodomain-like"/>
    <property type="match status" value="1"/>
</dbReference>
<dbReference type="InterPro" id="IPR036162">
    <property type="entry name" value="Resolvase-like_N_sf"/>
</dbReference>
<dbReference type="PANTHER" id="PTHR30461:SF2">
    <property type="entry name" value="SERINE RECOMBINASE PINE-RELATED"/>
    <property type="match status" value="1"/>
</dbReference>
<dbReference type="CDD" id="cd03768">
    <property type="entry name" value="SR_ResInv"/>
    <property type="match status" value="1"/>
</dbReference>
<protein>
    <submittedName>
        <fullName evidence="8">DNA-invertase hin</fullName>
    </submittedName>
</protein>
<comment type="similarity">
    <text evidence="1">Belongs to the site-specific recombinase resolvase family.</text>
</comment>
<dbReference type="GO" id="GO:0015074">
    <property type="term" value="P:DNA integration"/>
    <property type="evidence" value="ECO:0007669"/>
    <property type="project" value="UniProtKB-KW"/>
</dbReference>
<name>A0A1P8WKP9_9PLAN</name>
<dbReference type="AlphaFoldDB" id="A0A1P8WKP9"/>
<dbReference type="SMART" id="SM00857">
    <property type="entry name" value="Resolvase"/>
    <property type="match status" value="1"/>
</dbReference>
<keyword evidence="3" id="KW-0238">DNA-binding</keyword>
<evidence type="ECO:0000256" key="3">
    <source>
        <dbReference type="ARBA" id="ARBA00023125"/>
    </source>
</evidence>
<keyword evidence="2" id="KW-0229">DNA integration</keyword>
<dbReference type="GO" id="GO:0003677">
    <property type="term" value="F:DNA binding"/>
    <property type="evidence" value="ECO:0007669"/>
    <property type="project" value="UniProtKB-KW"/>
</dbReference>
<dbReference type="RefSeq" id="WP_077025889.1">
    <property type="nucleotide sequence ID" value="NZ_CP017641.1"/>
</dbReference>
<dbReference type="Gene3D" id="3.40.50.1390">
    <property type="entry name" value="Resolvase, N-terminal catalytic domain"/>
    <property type="match status" value="1"/>
</dbReference>
<dbReference type="Gene3D" id="1.10.10.60">
    <property type="entry name" value="Homeodomain-like"/>
    <property type="match status" value="1"/>
</dbReference>
<evidence type="ECO:0000256" key="5">
    <source>
        <dbReference type="PIRSR" id="PIRSR606118-50"/>
    </source>
</evidence>
<dbReference type="Proteomes" id="UP000187735">
    <property type="component" value="Chromosome"/>
</dbReference>
<accession>A0A1P8WKP9</accession>
<reference evidence="8 9" key="1">
    <citation type="journal article" date="2016" name="Front. Microbiol.">
        <title>Fuerstia marisgermanicae gen. nov., sp. nov., an Unusual Member of the Phylum Planctomycetes from the German Wadden Sea.</title>
        <authorList>
            <person name="Kohn T."/>
            <person name="Heuer A."/>
            <person name="Jogler M."/>
            <person name="Vollmers J."/>
            <person name="Boedeker C."/>
            <person name="Bunk B."/>
            <person name="Rast P."/>
            <person name="Borchert D."/>
            <person name="Glockner I."/>
            <person name="Freese H.M."/>
            <person name="Klenk H.P."/>
            <person name="Overmann J."/>
            <person name="Kaster A.K."/>
            <person name="Rohde M."/>
            <person name="Wiegand S."/>
            <person name="Jogler C."/>
        </authorList>
    </citation>
    <scope>NUCLEOTIDE SEQUENCE [LARGE SCALE GENOMIC DNA]</scope>
    <source>
        <strain evidence="8 9">NH11</strain>
    </source>
</reference>
<sequence length="196" mass="21851">MSAIAVYIRVSSTSQNEASQKREVQRWLKGQGLDKDTFWFVDKASGKDTARPAFQKLQKAIWNGEVSTVVVWKLDRLSRSLRDGINILHDWCETGLRVVSVTQQIDFSGAVGKLMAAVFLAVGEMERENIRERQAAGIAAAKERGVYIGRKQGTTKGKPKRATELREKGLTDSEIAEAMGISRRTVQRYLKAHGIS</sequence>
<keyword evidence="4" id="KW-0233">DNA recombination</keyword>
<dbReference type="PROSITE" id="PS51736">
    <property type="entry name" value="RECOMBINASES_3"/>
    <property type="match status" value="1"/>
</dbReference>
<evidence type="ECO:0000256" key="2">
    <source>
        <dbReference type="ARBA" id="ARBA00022908"/>
    </source>
</evidence>
<dbReference type="InterPro" id="IPR009057">
    <property type="entry name" value="Homeodomain-like_sf"/>
</dbReference>
<organism evidence="8 9">
    <name type="scientific">Fuerstiella marisgermanici</name>
    <dbReference type="NCBI Taxonomy" id="1891926"/>
    <lineage>
        <taxon>Bacteria</taxon>
        <taxon>Pseudomonadati</taxon>
        <taxon>Planctomycetota</taxon>
        <taxon>Planctomycetia</taxon>
        <taxon>Planctomycetales</taxon>
        <taxon>Planctomycetaceae</taxon>
        <taxon>Fuerstiella</taxon>
    </lineage>
</organism>
<gene>
    <name evidence="8" type="primary">hin_3</name>
    <name evidence="8" type="ORF">Fuma_04250</name>
</gene>
<dbReference type="InterPro" id="IPR006118">
    <property type="entry name" value="Recombinase_CS"/>
</dbReference>
<dbReference type="InterPro" id="IPR006119">
    <property type="entry name" value="Resolv_N"/>
</dbReference>
<evidence type="ECO:0000313" key="9">
    <source>
        <dbReference type="Proteomes" id="UP000187735"/>
    </source>
</evidence>
<dbReference type="InterPro" id="IPR050639">
    <property type="entry name" value="SSR_resolvase"/>
</dbReference>
<feature type="active site" description="O-(5'-phospho-DNA)-serine intermediate" evidence="5 6">
    <location>
        <position position="11"/>
    </location>
</feature>
<dbReference type="GO" id="GO:0000150">
    <property type="term" value="F:DNA strand exchange activity"/>
    <property type="evidence" value="ECO:0007669"/>
    <property type="project" value="InterPro"/>
</dbReference>
<dbReference type="OrthoDB" id="266184at2"/>